<protein>
    <submittedName>
        <fullName evidence="1">Uncharacterized protein</fullName>
    </submittedName>
</protein>
<dbReference type="EMBL" id="LUTQ01000019">
    <property type="protein sequence ID" value="OSN10546.1"/>
    <property type="molecule type" value="Genomic_DNA"/>
</dbReference>
<proteinExistence type="predicted"/>
<dbReference type="RefSeq" id="WP_094100951.1">
    <property type="nucleotide sequence ID" value="NZ_LUTQ01000019.1"/>
</dbReference>
<reference evidence="1 2" key="1">
    <citation type="submission" date="2016-02" db="EMBL/GenBank/DDBJ databases">
        <title>Species-wide whole genome sequencing reveals diversity, host range in Lonsdalea quercina.</title>
        <authorList>
            <person name="Li Y."/>
        </authorList>
    </citation>
    <scope>NUCLEOTIDE SEQUENCE [LARGE SCALE GENOMIC DNA]</scope>
    <source>
        <strain evidence="1 2">LMG 26265</strain>
    </source>
</reference>
<keyword evidence="2" id="KW-1185">Reference proteome</keyword>
<sequence length="122" mass="14304">MVSSDLIDMDNMLSSPSFFDFLEKLDVDNALNLRDSNPFDSEWMNNFNRLEKESFNKDDLDFIDILREKPFKSSFGIINDHEIASRILDDIEIIAKDILMGNTNGWPAKYLWRSYKNKKFPA</sequence>
<name>A0ABX3XHC4_9GAMM</name>
<comment type="caution">
    <text evidence="1">The sequence shown here is derived from an EMBL/GenBank/DDBJ whole genome shotgun (WGS) entry which is preliminary data.</text>
</comment>
<organism evidence="1 2">
    <name type="scientific">Lonsdalea iberica</name>
    <dbReference type="NCBI Taxonomy" id="1082703"/>
    <lineage>
        <taxon>Bacteria</taxon>
        <taxon>Pseudomonadati</taxon>
        <taxon>Pseudomonadota</taxon>
        <taxon>Gammaproteobacteria</taxon>
        <taxon>Enterobacterales</taxon>
        <taxon>Pectobacteriaceae</taxon>
        <taxon>Lonsdalea</taxon>
    </lineage>
</organism>
<evidence type="ECO:0000313" key="1">
    <source>
        <dbReference type="EMBL" id="OSN10546.1"/>
    </source>
</evidence>
<evidence type="ECO:0000313" key="2">
    <source>
        <dbReference type="Proteomes" id="UP000194040"/>
    </source>
</evidence>
<gene>
    <name evidence="1" type="ORF">AU512_08150</name>
</gene>
<accession>A0ABX3XHC4</accession>
<dbReference type="Proteomes" id="UP000194040">
    <property type="component" value="Unassembled WGS sequence"/>
</dbReference>